<dbReference type="EMBL" id="MT142962">
    <property type="protein sequence ID" value="QJA91108.1"/>
    <property type="molecule type" value="Genomic_DNA"/>
</dbReference>
<name>A0A6M3LDC3_9ZZZZ</name>
<proteinExistence type="predicted"/>
<dbReference type="AlphaFoldDB" id="A0A6M3LDC3"/>
<reference evidence="1" key="1">
    <citation type="submission" date="2020-03" db="EMBL/GenBank/DDBJ databases">
        <title>The deep terrestrial virosphere.</title>
        <authorList>
            <person name="Holmfeldt K."/>
            <person name="Nilsson E."/>
            <person name="Simone D."/>
            <person name="Lopez-Fernandez M."/>
            <person name="Wu X."/>
            <person name="de Brujin I."/>
            <person name="Lundin D."/>
            <person name="Andersson A."/>
            <person name="Bertilsson S."/>
            <person name="Dopson M."/>
        </authorList>
    </citation>
    <scope>NUCLEOTIDE SEQUENCE</scope>
    <source>
        <strain evidence="1">MM415B03472</strain>
    </source>
</reference>
<organism evidence="1">
    <name type="scientific">viral metagenome</name>
    <dbReference type="NCBI Taxonomy" id="1070528"/>
    <lineage>
        <taxon>unclassified sequences</taxon>
        <taxon>metagenomes</taxon>
        <taxon>organismal metagenomes</taxon>
    </lineage>
</organism>
<protein>
    <submittedName>
        <fullName evidence="1">Uncharacterized protein</fullName>
    </submittedName>
</protein>
<gene>
    <name evidence="1" type="ORF">MM415B03472_0006</name>
</gene>
<accession>A0A6M3LDC3</accession>
<sequence length="68" mass="7317">MGEKDEQPMEVTRLPLTEATAGVIRPAFVELLERQNQLVAAACKLDGIDPEKAAGIVVVDGRLALVMK</sequence>
<evidence type="ECO:0000313" key="1">
    <source>
        <dbReference type="EMBL" id="QJA91108.1"/>
    </source>
</evidence>